<evidence type="ECO:0000259" key="1">
    <source>
        <dbReference type="Pfam" id="PF01551"/>
    </source>
</evidence>
<protein>
    <submittedName>
        <fullName evidence="2">Peptidase M23 family protein</fullName>
    </submittedName>
</protein>
<dbReference type="SUPFAM" id="SSF51261">
    <property type="entry name" value="Duplicated hybrid motif"/>
    <property type="match status" value="1"/>
</dbReference>
<name>A0ABQ0IPM5_9ACTN</name>
<reference evidence="2 3" key="1">
    <citation type="submission" date="2013-02" db="EMBL/GenBank/DDBJ databases">
        <title>Whole genome shotgun sequence of Gordonia paraffinivorans NBRC 108238.</title>
        <authorList>
            <person name="Isaki-Nakamura S."/>
            <person name="Hosoyama A."/>
            <person name="Tsuchikane K."/>
            <person name="Ando Y."/>
            <person name="Baba S."/>
            <person name="Ohji S."/>
            <person name="Hamada M."/>
            <person name="Tamura T."/>
            <person name="Yamazoe A."/>
            <person name="Yamazaki S."/>
            <person name="Fujita N."/>
        </authorList>
    </citation>
    <scope>NUCLEOTIDE SEQUENCE [LARGE SCALE GENOMIC DNA]</scope>
    <source>
        <strain evidence="2 3">NBRC 108238</strain>
    </source>
</reference>
<gene>
    <name evidence="2" type="ORF">GP2_036_00080</name>
</gene>
<dbReference type="InterPro" id="IPR011055">
    <property type="entry name" value="Dup_hybrid_motif"/>
</dbReference>
<evidence type="ECO:0000313" key="2">
    <source>
        <dbReference type="EMBL" id="GAC85508.1"/>
    </source>
</evidence>
<feature type="domain" description="M23ase beta-sheet core" evidence="1">
    <location>
        <begin position="198"/>
        <end position="293"/>
    </location>
</feature>
<keyword evidence="3" id="KW-1185">Reference proteome</keyword>
<comment type="caution">
    <text evidence="2">The sequence shown here is derived from an EMBL/GenBank/DDBJ whole genome shotgun (WGS) entry which is preliminary data.</text>
</comment>
<proteinExistence type="predicted"/>
<accession>A0ABQ0IPM5</accession>
<dbReference type="Pfam" id="PF01551">
    <property type="entry name" value="Peptidase_M23"/>
    <property type="match status" value="1"/>
</dbReference>
<dbReference type="InterPro" id="IPR016047">
    <property type="entry name" value="M23ase_b-sheet_dom"/>
</dbReference>
<organism evidence="2 3">
    <name type="scientific">Gordonia paraffinivorans NBRC 108238</name>
    <dbReference type="NCBI Taxonomy" id="1223543"/>
    <lineage>
        <taxon>Bacteria</taxon>
        <taxon>Bacillati</taxon>
        <taxon>Actinomycetota</taxon>
        <taxon>Actinomycetes</taxon>
        <taxon>Mycobacteriales</taxon>
        <taxon>Gordoniaceae</taxon>
        <taxon>Gordonia</taxon>
    </lineage>
</organism>
<dbReference type="Proteomes" id="UP000035021">
    <property type="component" value="Unassembled WGS sequence"/>
</dbReference>
<dbReference type="EMBL" id="BAOQ01000036">
    <property type="protein sequence ID" value="GAC85508.1"/>
    <property type="molecule type" value="Genomic_DNA"/>
</dbReference>
<dbReference type="InterPro" id="IPR050570">
    <property type="entry name" value="Cell_wall_metabolism_enzyme"/>
</dbReference>
<dbReference type="CDD" id="cd12797">
    <property type="entry name" value="M23_peptidase"/>
    <property type="match status" value="1"/>
</dbReference>
<sequence>MIALPVLAVVAGSDAESSFRPDPSMSALRSLGREHAHPDLALCARSSESRHDQACFSGSAQVRVFSLAVSDPIPNRYRYRNVVPLTYLNTHHSSQKRTRKAVRAVALAAFVGAAGLTVGSAAQALAQPAPAPVIPADALPADVKIPAGVNLPPELDKFARDILPPSVFDNPGAPGARKAVKPVSGTVTSGYGPRWGSNHNGVDIANSIGTPIYAVTDGVVLESGPASGFGQWVRVKQDDGTTGVFGHVDQSFVHAGQRVTAGQKIATVGNRGESTGPHLHYEVWDANGNKIDPQVWLNQRGVHP</sequence>
<evidence type="ECO:0000313" key="3">
    <source>
        <dbReference type="Proteomes" id="UP000035021"/>
    </source>
</evidence>
<dbReference type="Gene3D" id="2.70.70.10">
    <property type="entry name" value="Glucose Permease (Domain IIA)"/>
    <property type="match status" value="1"/>
</dbReference>
<dbReference type="PANTHER" id="PTHR21666:SF270">
    <property type="entry name" value="MUREIN HYDROLASE ACTIVATOR ENVC"/>
    <property type="match status" value="1"/>
</dbReference>
<dbReference type="PANTHER" id="PTHR21666">
    <property type="entry name" value="PEPTIDASE-RELATED"/>
    <property type="match status" value="1"/>
</dbReference>